<evidence type="ECO:0000256" key="9">
    <source>
        <dbReference type="ARBA" id="ARBA00023157"/>
    </source>
</evidence>
<keyword evidence="8" id="KW-0106">Calcium</keyword>
<evidence type="ECO:0000256" key="13">
    <source>
        <dbReference type="ARBA" id="ARBA00023326"/>
    </source>
</evidence>
<keyword evidence="13" id="KW-0624">Polysaccharide degradation</keyword>
<dbReference type="InterPro" id="IPR017853">
    <property type="entry name" value="GH"/>
</dbReference>
<organism evidence="17 18">
    <name type="scientific">Diaporthe vaccinii</name>
    <dbReference type="NCBI Taxonomy" id="105482"/>
    <lineage>
        <taxon>Eukaryota</taxon>
        <taxon>Fungi</taxon>
        <taxon>Dikarya</taxon>
        <taxon>Ascomycota</taxon>
        <taxon>Pezizomycotina</taxon>
        <taxon>Sordariomycetes</taxon>
        <taxon>Sordariomycetidae</taxon>
        <taxon>Diaporthales</taxon>
        <taxon>Diaporthaceae</taxon>
        <taxon>Diaporthe</taxon>
        <taxon>Diaporthe eres species complex</taxon>
    </lineage>
</organism>
<evidence type="ECO:0000256" key="7">
    <source>
        <dbReference type="ARBA" id="ARBA00022801"/>
    </source>
</evidence>
<dbReference type="InterPro" id="IPR013783">
    <property type="entry name" value="Ig-like_fold"/>
</dbReference>
<dbReference type="Gene3D" id="2.60.40.1180">
    <property type="entry name" value="Golgi alpha-mannosidase II"/>
    <property type="match status" value="1"/>
</dbReference>
<dbReference type="Pfam" id="PF00128">
    <property type="entry name" value="Alpha-amylase"/>
    <property type="match status" value="1"/>
</dbReference>
<comment type="similarity">
    <text evidence="3">Belongs to the glycosyl hydrolase 13 family.</text>
</comment>
<dbReference type="EC" id="3.2.1.1" evidence="4"/>
<evidence type="ECO:0000256" key="12">
    <source>
        <dbReference type="ARBA" id="ARBA00023295"/>
    </source>
</evidence>
<evidence type="ECO:0000259" key="16">
    <source>
        <dbReference type="PROSITE" id="PS51166"/>
    </source>
</evidence>
<evidence type="ECO:0000256" key="15">
    <source>
        <dbReference type="SAM" id="SignalP"/>
    </source>
</evidence>
<feature type="domain" description="CBM20" evidence="16">
    <location>
        <begin position="543"/>
        <end position="656"/>
    </location>
</feature>
<feature type="signal peptide" evidence="15">
    <location>
        <begin position="1"/>
        <end position="21"/>
    </location>
</feature>
<evidence type="ECO:0000256" key="8">
    <source>
        <dbReference type="ARBA" id="ARBA00022837"/>
    </source>
</evidence>
<dbReference type="SUPFAM" id="SSF51445">
    <property type="entry name" value="(Trans)glycosidases"/>
    <property type="match status" value="1"/>
</dbReference>
<keyword evidence="5" id="KW-0479">Metal-binding</keyword>
<sequence>MRNFFGVFAPLICAAVAGVDALSAEEWQKQTIYQVVTDRFARTPSGDSGLGKIEAPDSDADCPLPKQYCGGTWQGVTDKLDYIQGMGFTAIWISPVIENTENASSDYSYHGYWPRNFYALNPHFGTEEDLIGLSDALHSRGMYLMFDIVINHVFSPGPGNATDYSMFTPFNSSKYFHRPCVIDNSNETSVEVCQLRDDKAAAVFTLPDVKTEDPEVREIFQEWIKDTVQKYNVDGLRLDTYKHVERDFWPGFIDAAGVFSVAEFLNGDPASYDSELVPSKDEGVLNYPTFYWIRRIFQNPQTWMTELVQGVKTMRNGPLDTNLLAPFFENHDEQRFASLVGDIALTKNALAFTLLFDGIPIIYQGQEQHFSGQNDPFNRERLWTSGYNEDAELYQWIAQLNAVRALAIDTDSSFVSSQADTIWPPQAPASGNTTSGENSTSNSTTPSTTTALTNHHIAMKKGSLITVLTNVGVGGDKLDVVLPRNATKYKPDGAYIDLLSCEAFKADRNGALSFEMGWLPRVFYPALDALSSGLCLLPQGPATGDDEKCLVTFNITTTTAFGQNVQILGDIPQLGSKDRHQAVTLGSYFYTSDNPLWSLTFELPAGEQFSYQYLKMDGSGTPLWDGGNRSAAIHSYTVPNDCVNGKPVLIVDKWTGSGSDTTSSAAARSVLSRGSKKRLRMSLWDEARQYSN</sequence>
<evidence type="ECO:0000256" key="3">
    <source>
        <dbReference type="ARBA" id="ARBA00008061"/>
    </source>
</evidence>
<dbReference type="SMART" id="SM01065">
    <property type="entry name" value="CBM_2"/>
    <property type="match status" value="1"/>
</dbReference>
<feature type="chain" id="PRO_5047208415" description="alpha-amylase" evidence="15">
    <location>
        <begin position="22"/>
        <end position="692"/>
    </location>
</feature>
<gene>
    <name evidence="17" type="ORF">FJTKL_09723</name>
</gene>
<evidence type="ECO:0000313" key="17">
    <source>
        <dbReference type="EMBL" id="KAL2283665.1"/>
    </source>
</evidence>
<proteinExistence type="inferred from homology"/>
<keyword evidence="11" id="KW-0119">Carbohydrate metabolism</keyword>
<comment type="caution">
    <text evidence="17">The sequence shown here is derived from an EMBL/GenBank/DDBJ whole genome shotgun (WGS) entry which is preliminary data.</text>
</comment>
<dbReference type="EMBL" id="JBAWTH010000041">
    <property type="protein sequence ID" value="KAL2283665.1"/>
    <property type="molecule type" value="Genomic_DNA"/>
</dbReference>
<feature type="compositionally biased region" description="Low complexity" evidence="14">
    <location>
        <begin position="430"/>
        <end position="449"/>
    </location>
</feature>
<evidence type="ECO:0000256" key="14">
    <source>
        <dbReference type="SAM" id="MobiDB-lite"/>
    </source>
</evidence>
<keyword evidence="6 15" id="KW-0732">Signal</keyword>
<evidence type="ECO:0000256" key="1">
    <source>
        <dbReference type="ARBA" id="ARBA00000548"/>
    </source>
</evidence>
<protein>
    <recommendedName>
        <fullName evidence="4">alpha-amylase</fullName>
        <ecNumber evidence="4">3.2.1.1</ecNumber>
    </recommendedName>
</protein>
<dbReference type="PANTHER" id="PTHR10357:SF215">
    <property type="entry name" value="ALPHA-AMYLASE 1"/>
    <property type="match status" value="1"/>
</dbReference>
<feature type="region of interest" description="Disordered" evidence="14">
    <location>
        <begin position="421"/>
        <end position="449"/>
    </location>
</feature>
<evidence type="ECO:0000313" key="18">
    <source>
        <dbReference type="Proteomes" id="UP001600888"/>
    </source>
</evidence>
<keyword evidence="7" id="KW-0378">Hydrolase</keyword>
<accession>A0ABR4EMK2</accession>
<keyword evidence="10" id="KW-0325">Glycoprotein</keyword>
<evidence type="ECO:0000256" key="4">
    <source>
        <dbReference type="ARBA" id="ARBA00012595"/>
    </source>
</evidence>
<evidence type="ECO:0000256" key="6">
    <source>
        <dbReference type="ARBA" id="ARBA00022729"/>
    </source>
</evidence>
<evidence type="ECO:0000256" key="11">
    <source>
        <dbReference type="ARBA" id="ARBA00023277"/>
    </source>
</evidence>
<dbReference type="SUPFAM" id="SSF51011">
    <property type="entry name" value="Glycosyl hydrolase domain"/>
    <property type="match status" value="1"/>
</dbReference>
<name>A0ABR4EMK2_9PEZI</name>
<keyword evidence="18" id="KW-1185">Reference proteome</keyword>
<dbReference type="Pfam" id="PF09260">
    <property type="entry name" value="A_amylase_dom_C"/>
    <property type="match status" value="1"/>
</dbReference>
<evidence type="ECO:0000256" key="5">
    <source>
        <dbReference type="ARBA" id="ARBA00022723"/>
    </source>
</evidence>
<dbReference type="PROSITE" id="PS51166">
    <property type="entry name" value="CBM20"/>
    <property type="match status" value="1"/>
</dbReference>
<dbReference type="SMART" id="SM00642">
    <property type="entry name" value="Aamy"/>
    <property type="match status" value="1"/>
</dbReference>
<comment type="cofactor">
    <cofactor evidence="2">
        <name>Ca(2+)</name>
        <dbReference type="ChEBI" id="CHEBI:29108"/>
    </cofactor>
</comment>
<dbReference type="InterPro" id="IPR013780">
    <property type="entry name" value="Glyco_hydro_b"/>
</dbReference>
<keyword evidence="9" id="KW-1015">Disulfide bond</keyword>
<dbReference type="InterPro" id="IPR002044">
    <property type="entry name" value="CBM20"/>
</dbReference>
<dbReference type="Gene3D" id="3.20.20.80">
    <property type="entry name" value="Glycosidases"/>
    <property type="match status" value="1"/>
</dbReference>
<dbReference type="InterPro" id="IPR013784">
    <property type="entry name" value="Carb-bd-like_fold"/>
</dbReference>
<dbReference type="CDD" id="cd11319">
    <property type="entry name" value="AmyAc_euk_AmyA"/>
    <property type="match status" value="1"/>
</dbReference>
<dbReference type="PANTHER" id="PTHR10357">
    <property type="entry name" value="ALPHA-AMYLASE FAMILY MEMBER"/>
    <property type="match status" value="1"/>
</dbReference>
<comment type="catalytic activity">
    <reaction evidence="1">
        <text>Endohydrolysis of (1-&gt;4)-alpha-D-glucosidic linkages in polysaccharides containing three or more (1-&gt;4)-alpha-linked D-glucose units.</text>
        <dbReference type="EC" id="3.2.1.1"/>
    </reaction>
</comment>
<dbReference type="InterPro" id="IPR015340">
    <property type="entry name" value="A_amylase_C_dom"/>
</dbReference>
<dbReference type="SUPFAM" id="SSF49452">
    <property type="entry name" value="Starch-binding domain-like"/>
    <property type="match status" value="1"/>
</dbReference>
<dbReference type="Gene3D" id="2.60.40.10">
    <property type="entry name" value="Immunoglobulins"/>
    <property type="match status" value="1"/>
</dbReference>
<dbReference type="Pfam" id="PF00686">
    <property type="entry name" value="CBM_20"/>
    <property type="match status" value="1"/>
</dbReference>
<dbReference type="Proteomes" id="UP001600888">
    <property type="component" value="Unassembled WGS sequence"/>
</dbReference>
<evidence type="ECO:0000256" key="10">
    <source>
        <dbReference type="ARBA" id="ARBA00023180"/>
    </source>
</evidence>
<keyword evidence="12" id="KW-0326">Glycosidase</keyword>
<evidence type="ECO:0000256" key="2">
    <source>
        <dbReference type="ARBA" id="ARBA00001913"/>
    </source>
</evidence>
<dbReference type="InterPro" id="IPR006047">
    <property type="entry name" value="GH13_cat_dom"/>
</dbReference>
<reference evidence="17 18" key="1">
    <citation type="submission" date="2024-03" db="EMBL/GenBank/DDBJ databases">
        <title>A high-quality draft genome sequence of Diaporthe vaccinii, a causative agent of upright dieback and viscid rot disease in cranberry plants.</title>
        <authorList>
            <person name="Sarrasin M."/>
            <person name="Lang B.F."/>
            <person name="Burger G."/>
        </authorList>
    </citation>
    <scope>NUCLEOTIDE SEQUENCE [LARGE SCALE GENOMIC DNA]</scope>
    <source>
        <strain evidence="17 18">IS7</strain>
    </source>
</reference>